<feature type="domain" description="AMP-binding enzyme C-terminal" evidence="5">
    <location>
        <begin position="460"/>
        <end position="536"/>
    </location>
</feature>
<dbReference type="PROSITE" id="PS00455">
    <property type="entry name" value="AMP_BINDING"/>
    <property type="match status" value="1"/>
</dbReference>
<name>A0ABN2BQ18_9ACTN</name>
<dbReference type="Gene3D" id="3.40.50.12780">
    <property type="entry name" value="N-terminal domain of ligase-like"/>
    <property type="match status" value="1"/>
</dbReference>
<dbReference type="EMBL" id="BAAAOR010000041">
    <property type="protein sequence ID" value="GAA1545402.1"/>
    <property type="molecule type" value="Genomic_DNA"/>
</dbReference>
<evidence type="ECO:0000313" key="6">
    <source>
        <dbReference type="EMBL" id="GAA1545402.1"/>
    </source>
</evidence>
<dbReference type="InterPro" id="IPR045851">
    <property type="entry name" value="AMP-bd_C_sf"/>
</dbReference>
<dbReference type="Proteomes" id="UP001500842">
    <property type="component" value="Unassembled WGS sequence"/>
</dbReference>
<keyword evidence="2 6" id="KW-0436">Ligase</keyword>
<dbReference type="Gene3D" id="3.30.300.30">
    <property type="match status" value="1"/>
</dbReference>
<comment type="caution">
    <text evidence="6">The sequence shown here is derived from an EMBL/GenBank/DDBJ whole genome shotgun (WGS) entry which is preliminary data.</text>
</comment>
<gene>
    <name evidence="6" type="primary">fadK_4</name>
    <name evidence="6" type="ORF">GCM10009788_54750</name>
</gene>
<dbReference type="InterPro" id="IPR042099">
    <property type="entry name" value="ANL_N_sf"/>
</dbReference>
<accession>A0ABN2BQ18</accession>
<proteinExistence type="inferred from homology"/>
<evidence type="ECO:0000313" key="7">
    <source>
        <dbReference type="Proteomes" id="UP001500842"/>
    </source>
</evidence>
<dbReference type="InterPro" id="IPR000873">
    <property type="entry name" value="AMP-dep_synth/lig_dom"/>
</dbReference>
<comment type="similarity">
    <text evidence="1">Belongs to the ATP-dependent AMP-binding enzyme family.</text>
</comment>
<evidence type="ECO:0000259" key="4">
    <source>
        <dbReference type="Pfam" id="PF00501"/>
    </source>
</evidence>
<sequence length="563" mass="60956">MTTASGAAIHARDVYDDATRERFRRTGDWRDTPVSRLLLRNATQQPDDVAVVDADEQVTWSELAARARAVASAYVALGLEPGDYIGIQLPNRVAFLEAYYGAALAGLRVVTLMTIYREADLEFMLGQVGARALVTAGDFRGHDHASMGVAVASAVPTLEHVLLTGGRHPGAISLVDVAARSVPLTDELVAARALDPDTTSRVAFTSGTSGRPKGVVHTGNTDLVSPAWMMRILGLDRDSNVLVGSPLAHVAGLTFGVHQTALCGSTLVLQESWEAAAATGLVERHAVRVMISSRIFASELLDAADASRERLASLRWFVAGGSAVPPDLVQRAERDFGVRVLRSLGMTEAPVHVVNRPADRAELRARRDGRVVDGAEARVARLGDRTQDAAPGEAGEFATRGPHVFLGYLGEPDLTAEARDERGWYYSGDLVRVDDDGFFEHLGRIKDIVNRGGIKISAAEVEAVVLRHPAVSACAVVPVPDERLGERTCACVVLAPGQALELDDLVRHFEKERITRQKWPERLELLTDLPTNAAGKVDKQQLRSLLATPERHPDRTDEETHHR</sequence>
<organism evidence="6 7">
    <name type="scientific">Nocardioides humi</name>
    <dbReference type="NCBI Taxonomy" id="449461"/>
    <lineage>
        <taxon>Bacteria</taxon>
        <taxon>Bacillati</taxon>
        <taxon>Actinomycetota</taxon>
        <taxon>Actinomycetes</taxon>
        <taxon>Propionibacteriales</taxon>
        <taxon>Nocardioidaceae</taxon>
        <taxon>Nocardioides</taxon>
    </lineage>
</organism>
<evidence type="ECO:0000256" key="2">
    <source>
        <dbReference type="ARBA" id="ARBA00022598"/>
    </source>
</evidence>
<feature type="domain" description="AMP-dependent synthetase/ligase" evidence="4">
    <location>
        <begin position="40"/>
        <end position="409"/>
    </location>
</feature>
<feature type="compositionally biased region" description="Basic and acidic residues" evidence="3">
    <location>
        <begin position="549"/>
        <end position="563"/>
    </location>
</feature>
<dbReference type="InterPro" id="IPR020845">
    <property type="entry name" value="AMP-binding_CS"/>
</dbReference>
<feature type="region of interest" description="Disordered" evidence="3">
    <location>
        <begin position="537"/>
        <end position="563"/>
    </location>
</feature>
<evidence type="ECO:0000256" key="1">
    <source>
        <dbReference type="ARBA" id="ARBA00006432"/>
    </source>
</evidence>
<evidence type="ECO:0000256" key="3">
    <source>
        <dbReference type="SAM" id="MobiDB-lite"/>
    </source>
</evidence>
<dbReference type="InterPro" id="IPR025110">
    <property type="entry name" value="AMP-bd_C"/>
</dbReference>
<keyword evidence="7" id="KW-1185">Reference proteome</keyword>
<dbReference type="PANTHER" id="PTHR43201:SF5">
    <property type="entry name" value="MEDIUM-CHAIN ACYL-COA LIGASE ACSF2, MITOCHONDRIAL"/>
    <property type="match status" value="1"/>
</dbReference>
<dbReference type="Pfam" id="PF13193">
    <property type="entry name" value="AMP-binding_C"/>
    <property type="match status" value="1"/>
</dbReference>
<dbReference type="SUPFAM" id="SSF56801">
    <property type="entry name" value="Acetyl-CoA synthetase-like"/>
    <property type="match status" value="1"/>
</dbReference>
<dbReference type="GO" id="GO:0016874">
    <property type="term" value="F:ligase activity"/>
    <property type="evidence" value="ECO:0007669"/>
    <property type="project" value="UniProtKB-KW"/>
</dbReference>
<dbReference type="PANTHER" id="PTHR43201">
    <property type="entry name" value="ACYL-COA SYNTHETASE"/>
    <property type="match status" value="1"/>
</dbReference>
<dbReference type="RefSeq" id="WP_344114037.1">
    <property type="nucleotide sequence ID" value="NZ_BAAAOR010000041.1"/>
</dbReference>
<evidence type="ECO:0000259" key="5">
    <source>
        <dbReference type="Pfam" id="PF13193"/>
    </source>
</evidence>
<reference evidence="6 7" key="1">
    <citation type="journal article" date="2019" name="Int. J. Syst. Evol. Microbiol.">
        <title>The Global Catalogue of Microorganisms (GCM) 10K type strain sequencing project: providing services to taxonomists for standard genome sequencing and annotation.</title>
        <authorList>
            <consortium name="The Broad Institute Genomics Platform"/>
            <consortium name="The Broad Institute Genome Sequencing Center for Infectious Disease"/>
            <person name="Wu L."/>
            <person name="Ma J."/>
        </authorList>
    </citation>
    <scope>NUCLEOTIDE SEQUENCE [LARGE SCALE GENOMIC DNA]</scope>
    <source>
        <strain evidence="6 7">JCM 14942</strain>
    </source>
</reference>
<protein>
    <submittedName>
        <fullName evidence="6">Medium-chain fatty-acid--CoA ligase</fullName>
    </submittedName>
</protein>
<dbReference type="Pfam" id="PF00501">
    <property type="entry name" value="AMP-binding"/>
    <property type="match status" value="1"/>
</dbReference>